<organism evidence="1 2">
    <name type="scientific">Riccia fluitans</name>
    <dbReference type="NCBI Taxonomy" id="41844"/>
    <lineage>
        <taxon>Eukaryota</taxon>
        <taxon>Viridiplantae</taxon>
        <taxon>Streptophyta</taxon>
        <taxon>Embryophyta</taxon>
        <taxon>Marchantiophyta</taxon>
        <taxon>Marchantiopsida</taxon>
        <taxon>Marchantiidae</taxon>
        <taxon>Marchantiales</taxon>
        <taxon>Ricciaceae</taxon>
        <taxon>Riccia</taxon>
    </lineage>
</organism>
<protein>
    <submittedName>
        <fullName evidence="1">Uncharacterized protein</fullName>
    </submittedName>
</protein>
<dbReference type="EMBL" id="JBHFFA010000008">
    <property type="protein sequence ID" value="KAL2607953.1"/>
    <property type="molecule type" value="Genomic_DNA"/>
</dbReference>
<gene>
    <name evidence="1" type="ORF">R1flu_026526</name>
</gene>
<comment type="caution">
    <text evidence="1">The sequence shown here is derived from an EMBL/GenBank/DDBJ whole genome shotgun (WGS) entry which is preliminary data.</text>
</comment>
<proteinExistence type="predicted"/>
<name>A0ABD1XGY4_9MARC</name>
<reference evidence="1 2" key="1">
    <citation type="submission" date="2024-09" db="EMBL/GenBank/DDBJ databases">
        <title>Chromosome-scale assembly of Riccia fluitans.</title>
        <authorList>
            <person name="Paukszto L."/>
            <person name="Sawicki J."/>
            <person name="Karawczyk K."/>
            <person name="Piernik-Szablinska J."/>
            <person name="Szczecinska M."/>
            <person name="Mazdziarz M."/>
        </authorList>
    </citation>
    <scope>NUCLEOTIDE SEQUENCE [LARGE SCALE GENOMIC DNA]</scope>
    <source>
        <strain evidence="1">Rf_01</strain>
        <tissue evidence="1">Aerial parts of the thallus</tissue>
    </source>
</reference>
<dbReference type="AlphaFoldDB" id="A0ABD1XGY4"/>
<evidence type="ECO:0000313" key="1">
    <source>
        <dbReference type="EMBL" id="KAL2607953.1"/>
    </source>
</evidence>
<sequence length="168" mass="19466">MGSLDSNMPPGGFHPSIATDALIGWETTPKGTTEQPMKMPQNMASCMELPIPPIVGDDNGLPMEVAWAITFNEKEWREDFKQYDDAKWAANKLKIRKFCDNQWLIDHWEAWKLEVDGKTLKRSEVRKSFLFYVGQEKEEIKIDWSTANLSKNIQEISPKEWFQAHMEC</sequence>
<keyword evidence="2" id="KW-1185">Reference proteome</keyword>
<evidence type="ECO:0000313" key="2">
    <source>
        <dbReference type="Proteomes" id="UP001605036"/>
    </source>
</evidence>
<accession>A0ABD1XGY4</accession>
<dbReference type="Proteomes" id="UP001605036">
    <property type="component" value="Unassembled WGS sequence"/>
</dbReference>